<comment type="caution">
    <text evidence="1">The sequence shown here is derived from an EMBL/GenBank/DDBJ whole genome shotgun (WGS) entry which is preliminary data.</text>
</comment>
<dbReference type="EMBL" id="AFOJ01000003">
    <property type="protein sequence ID" value="EGM52950.1"/>
    <property type="molecule type" value="Genomic_DNA"/>
</dbReference>
<dbReference type="Proteomes" id="UP000002971">
    <property type="component" value="Unassembled WGS sequence"/>
</dbReference>
<name>F7QZM9_9LACO</name>
<reference evidence="1 2" key="1">
    <citation type="journal article" date="2011" name="J. Bacteriol.">
        <title>Genome Sequence of Lactobacillus ruminis SPM0211, Isolated from a Fecal Sample from a Healthy Korean.</title>
        <authorList>
            <person name="Lee S."/>
            <person name="Cho Y.J."/>
            <person name="Lee A.H."/>
            <person name="Chun J."/>
            <person name="Ha N.J."/>
            <person name="Ko G."/>
        </authorList>
    </citation>
    <scope>NUCLEOTIDE SEQUENCE [LARGE SCALE GENOMIC DNA]</scope>
    <source>
        <strain evidence="1 2">SPM0211</strain>
    </source>
</reference>
<dbReference type="AlphaFoldDB" id="F7QZM9"/>
<accession>F7QZM9</accession>
<evidence type="ECO:0000313" key="2">
    <source>
        <dbReference type="Proteomes" id="UP000002971"/>
    </source>
</evidence>
<protein>
    <submittedName>
        <fullName evidence="1">Uncharacterized protein</fullName>
    </submittedName>
</protein>
<sequence>MAAIVAGQQVGWQLGQMLMRFFVYFQGRAGCIWSRR</sequence>
<proteinExistence type="predicted"/>
<gene>
    <name evidence="1" type="ORF">LRU_00885</name>
</gene>
<evidence type="ECO:0000313" key="1">
    <source>
        <dbReference type="EMBL" id="EGM52950.1"/>
    </source>
</evidence>
<organism evidence="1 2">
    <name type="scientific">Ligilactobacillus ruminis SPM0211</name>
    <dbReference type="NCBI Taxonomy" id="1040964"/>
    <lineage>
        <taxon>Bacteria</taxon>
        <taxon>Bacillati</taxon>
        <taxon>Bacillota</taxon>
        <taxon>Bacilli</taxon>
        <taxon>Lactobacillales</taxon>
        <taxon>Lactobacillaceae</taxon>
        <taxon>Ligilactobacillus</taxon>
    </lineage>
</organism>